<feature type="non-terminal residue" evidence="1">
    <location>
        <position position="1"/>
    </location>
</feature>
<dbReference type="AlphaFoldDB" id="A0A5J9TI88"/>
<dbReference type="Gramene" id="TVU11002">
    <property type="protein sequence ID" value="TVU11002"/>
    <property type="gene ID" value="EJB05_44560"/>
</dbReference>
<organism evidence="1 2">
    <name type="scientific">Eragrostis curvula</name>
    <name type="common">weeping love grass</name>
    <dbReference type="NCBI Taxonomy" id="38414"/>
    <lineage>
        <taxon>Eukaryota</taxon>
        <taxon>Viridiplantae</taxon>
        <taxon>Streptophyta</taxon>
        <taxon>Embryophyta</taxon>
        <taxon>Tracheophyta</taxon>
        <taxon>Spermatophyta</taxon>
        <taxon>Magnoliopsida</taxon>
        <taxon>Liliopsida</taxon>
        <taxon>Poales</taxon>
        <taxon>Poaceae</taxon>
        <taxon>PACMAD clade</taxon>
        <taxon>Chloridoideae</taxon>
        <taxon>Eragrostideae</taxon>
        <taxon>Eragrostidinae</taxon>
        <taxon>Eragrostis</taxon>
    </lineage>
</organism>
<evidence type="ECO:0000313" key="1">
    <source>
        <dbReference type="EMBL" id="TVU11002.1"/>
    </source>
</evidence>
<sequence length="48" mass="5672">ATVDLLELKAYMICAVELERRVFDLEHRVLRFEEEQQVHVDMALDALI</sequence>
<reference evidence="1 2" key="1">
    <citation type="journal article" date="2019" name="Sci. Rep.">
        <title>A high-quality genome of Eragrostis curvula grass provides insights into Poaceae evolution and supports new strategies to enhance forage quality.</title>
        <authorList>
            <person name="Carballo J."/>
            <person name="Santos B.A.C.M."/>
            <person name="Zappacosta D."/>
            <person name="Garbus I."/>
            <person name="Selva J.P."/>
            <person name="Gallo C.A."/>
            <person name="Diaz A."/>
            <person name="Albertini E."/>
            <person name="Caccamo M."/>
            <person name="Echenique V."/>
        </authorList>
    </citation>
    <scope>NUCLEOTIDE SEQUENCE [LARGE SCALE GENOMIC DNA]</scope>
    <source>
        <strain evidence="2">cv. Victoria</strain>
        <tissue evidence="1">Leaf</tissue>
    </source>
</reference>
<gene>
    <name evidence="1" type="ORF">EJB05_44560</name>
</gene>
<accession>A0A5J9TI88</accession>
<keyword evidence="2" id="KW-1185">Reference proteome</keyword>
<dbReference type="EMBL" id="RWGY01000039">
    <property type="protein sequence ID" value="TVU11002.1"/>
    <property type="molecule type" value="Genomic_DNA"/>
</dbReference>
<evidence type="ECO:0000313" key="2">
    <source>
        <dbReference type="Proteomes" id="UP000324897"/>
    </source>
</evidence>
<dbReference type="Proteomes" id="UP000324897">
    <property type="component" value="Chromosome 3"/>
</dbReference>
<protein>
    <submittedName>
        <fullName evidence="1">Uncharacterized protein</fullName>
    </submittedName>
</protein>
<name>A0A5J9TI88_9POAL</name>
<proteinExistence type="predicted"/>
<comment type="caution">
    <text evidence="1">The sequence shown here is derived from an EMBL/GenBank/DDBJ whole genome shotgun (WGS) entry which is preliminary data.</text>
</comment>